<name>A0A167HBG7_9GAMM</name>
<sequence length="83" mass="9504">MIAVRVPETDCPRHPAGTGSHRNRRTSRLPQAPRRTRQSPVCPPAIPDGRRWACIRFPRRMRAPPGRRALRFCSTNANPLKRL</sequence>
<reference evidence="2 3" key="1">
    <citation type="submission" date="2016-04" db="EMBL/GenBank/DDBJ databases">
        <title>Complete genome sequence of Dokdonella koreensis DS-123T.</title>
        <authorList>
            <person name="Kim J.F."/>
            <person name="Lee H."/>
            <person name="Kwak M.-J."/>
        </authorList>
    </citation>
    <scope>NUCLEOTIDE SEQUENCE [LARGE SCALE GENOMIC DNA]</scope>
    <source>
        <strain evidence="2 3">DS-123</strain>
    </source>
</reference>
<feature type="region of interest" description="Disordered" evidence="1">
    <location>
        <begin position="1"/>
        <end position="43"/>
    </location>
</feature>
<gene>
    <name evidence="2" type="ORF">I596_3790</name>
</gene>
<dbReference type="STRING" id="1300342.I596_3790"/>
<organism evidence="2 3">
    <name type="scientific">Dokdonella koreensis DS-123</name>
    <dbReference type="NCBI Taxonomy" id="1300342"/>
    <lineage>
        <taxon>Bacteria</taxon>
        <taxon>Pseudomonadati</taxon>
        <taxon>Pseudomonadota</taxon>
        <taxon>Gammaproteobacteria</taxon>
        <taxon>Lysobacterales</taxon>
        <taxon>Rhodanobacteraceae</taxon>
        <taxon>Dokdonella</taxon>
    </lineage>
</organism>
<keyword evidence="3" id="KW-1185">Reference proteome</keyword>
<protein>
    <submittedName>
        <fullName evidence="2">Uncharacterized protein</fullName>
    </submittedName>
</protein>
<proteinExistence type="predicted"/>
<dbReference type="EMBL" id="CP015249">
    <property type="protein sequence ID" value="ANB19773.1"/>
    <property type="molecule type" value="Genomic_DNA"/>
</dbReference>
<accession>A0A167HBG7</accession>
<dbReference type="AlphaFoldDB" id="A0A167HBG7"/>
<evidence type="ECO:0000313" key="3">
    <source>
        <dbReference type="Proteomes" id="UP000076830"/>
    </source>
</evidence>
<evidence type="ECO:0000256" key="1">
    <source>
        <dbReference type="SAM" id="MobiDB-lite"/>
    </source>
</evidence>
<evidence type="ECO:0000313" key="2">
    <source>
        <dbReference type="EMBL" id="ANB19773.1"/>
    </source>
</evidence>
<dbReference type="Proteomes" id="UP000076830">
    <property type="component" value="Chromosome"/>
</dbReference>
<dbReference type="KEGG" id="dko:I596_3790"/>